<keyword evidence="2" id="KW-0489">Methyltransferase</keyword>
<organism evidence="2 3">
    <name type="scientific">Actinoplanes philippinensis</name>
    <dbReference type="NCBI Taxonomy" id="35752"/>
    <lineage>
        <taxon>Bacteria</taxon>
        <taxon>Bacillati</taxon>
        <taxon>Actinomycetota</taxon>
        <taxon>Actinomycetes</taxon>
        <taxon>Micromonosporales</taxon>
        <taxon>Micromonosporaceae</taxon>
        <taxon>Actinoplanes</taxon>
    </lineage>
</organism>
<gene>
    <name evidence="2" type="ORF">SAMN05421541_106132</name>
</gene>
<evidence type="ECO:0000313" key="3">
    <source>
        <dbReference type="Proteomes" id="UP000199645"/>
    </source>
</evidence>
<sequence length="256" mass="27877">MIRLMTDAWIEVFDRVAESYDTVVPFFSSFGRLMIAALPPPAEGARLLDVGAGAGAVALAARQHGYEVSAVDGSTAMVARLAATLPAVQVADAAALPFDDATFDVVTAGFVVHLLTDSHAALREIKRVLTPGGLLAFTVPGPLSEGSEPGDRSQELFNEFFRHLPAENTVVPPFDADAALAGVGFRDVTRRHLEVELELEDPEALWRWYATHGARRFFDALDEQRRKEFHDRLVAGLADRPGVVLRRAAWLFTARA</sequence>
<evidence type="ECO:0000259" key="1">
    <source>
        <dbReference type="Pfam" id="PF08241"/>
    </source>
</evidence>
<feature type="domain" description="Methyltransferase type 11" evidence="1">
    <location>
        <begin position="48"/>
        <end position="137"/>
    </location>
</feature>
<dbReference type="SUPFAM" id="SSF53335">
    <property type="entry name" value="S-adenosyl-L-methionine-dependent methyltransferases"/>
    <property type="match status" value="1"/>
</dbReference>
<protein>
    <submittedName>
        <fullName evidence="2">Methyltransferase domain-containing protein</fullName>
    </submittedName>
</protein>
<dbReference type="EMBL" id="FONV01000006">
    <property type="protein sequence ID" value="SFF11335.1"/>
    <property type="molecule type" value="Genomic_DNA"/>
</dbReference>
<dbReference type="GO" id="GO:0032259">
    <property type="term" value="P:methylation"/>
    <property type="evidence" value="ECO:0007669"/>
    <property type="project" value="UniProtKB-KW"/>
</dbReference>
<name>A0A1I2G131_9ACTN</name>
<dbReference type="CDD" id="cd02440">
    <property type="entry name" value="AdoMet_MTases"/>
    <property type="match status" value="1"/>
</dbReference>
<dbReference type="STRING" id="35752.SAMN05421541_106132"/>
<dbReference type="GO" id="GO:0008757">
    <property type="term" value="F:S-adenosylmethionine-dependent methyltransferase activity"/>
    <property type="evidence" value="ECO:0007669"/>
    <property type="project" value="InterPro"/>
</dbReference>
<dbReference type="Gene3D" id="3.40.50.150">
    <property type="entry name" value="Vaccinia Virus protein VP39"/>
    <property type="match status" value="1"/>
</dbReference>
<evidence type="ECO:0000313" key="2">
    <source>
        <dbReference type="EMBL" id="SFF11335.1"/>
    </source>
</evidence>
<dbReference type="InterPro" id="IPR013216">
    <property type="entry name" value="Methyltransf_11"/>
</dbReference>
<dbReference type="InterPro" id="IPR029063">
    <property type="entry name" value="SAM-dependent_MTases_sf"/>
</dbReference>
<dbReference type="Proteomes" id="UP000199645">
    <property type="component" value="Unassembled WGS sequence"/>
</dbReference>
<proteinExistence type="predicted"/>
<keyword evidence="2" id="KW-0808">Transferase</keyword>
<dbReference type="Pfam" id="PF08241">
    <property type="entry name" value="Methyltransf_11"/>
    <property type="match status" value="1"/>
</dbReference>
<keyword evidence="3" id="KW-1185">Reference proteome</keyword>
<accession>A0A1I2G131</accession>
<dbReference type="PANTHER" id="PTHR43591">
    <property type="entry name" value="METHYLTRANSFERASE"/>
    <property type="match status" value="1"/>
</dbReference>
<reference evidence="2 3" key="1">
    <citation type="submission" date="2016-10" db="EMBL/GenBank/DDBJ databases">
        <authorList>
            <person name="de Groot N.N."/>
        </authorList>
    </citation>
    <scope>NUCLEOTIDE SEQUENCE [LARGE SCALE GENOMIC DNA]</scope>
    <source>
        <strain evidence="2 3">DSM 43019</strain>
    </source>
</reference>
<dbReference type="AlphaFoldDB" id="A0A1I2G131"/>